<dbReference type="EMBL" id="QJJV01000017">
    <property type="protein sequence ID" value="PXX12506.1"/>
    <property type="molecule type" value="Genomic_DNA"/>
</dbReference>
<proteinExistence type="predicted"/>
<organism evidence="2 3">
    <name type="scientific">Paraburkholderia tropica</name>
    <dbReference type="NCBI Taxonomy" id="92647"/>
    <lineage>
        <taxon>Bacteria</taxon>
        <taxon>Pseudomonadati</taxon>
        <taxon>Pseudomonadota</taxon>
        <taxon>Betaproteobacteria</taxon>
        <taxon>Burkholderiales</taxon>
        <taxon>Burkholderiaceae</taxon>
        <taxon>Paraburkholderia</taxon>
    </lineage>
</organism>
<keyword evidence="1" id="KW-0472">Membrane</keyword>
<accession>A0ABX5MKI8</accession>
<keyword evidence="1" id="KW-0812">Transmembrane</keyword>
<protein>
    <submittedName>
        <fullName evidence="2">Uncharacterized protein</fullName>
    </submittedName>
</protein>
<feature type="transmembrane region" description="Helical" evidence="1">
    <location>
        <begin position="18"/>
        <end position="36"/>
    </location>
</feature>
<evidence type="ECO:0000256" key="1">
    <source>
        <dbReference type="SAM" id="Phobius"/>
    </source>
</evidence>
<evidence type="ECO:0000313" key="2">
    <source>
        <dbReference type="EMBL" id="PXX12506.1"/>
    </source>
</evidence>
<sequence>MHATKFVHLPRPGPVTKGLGVVAGITVISFAAAWAFEQHRRREQIRVLASMPGAASIFPALRAHSEMVLSQFGVGLPLEPNNPRP</sequence>
<gene>
    <name evidence="2" type="ORF">C7400_117110</name>
</gene>
<keyword evidence="3" id="KW-1185">Reference proteome</keyword>
<evidence type="ECO:0000313" key="3">
    <source>
        <dbReference type="Proteomes" id="UP000247515"/>
    </source>
</evidence>
<comment type="caution">
    <text evidence="2">The sequence shown here is derived from an EMBL/GenBank/DDBJ whole genome shotgun (WGS) entry which is preliminary data.</text>
</comment>
<dbReference type="Proteomes" id="UP000247515">
    <property type="component" value="Unassembled WGS sequence"/>
</dbReference>
<keyword evidence="1" id="KW-1133">Transmembrane helix</keyword>
<name>A0ABX5MKI8_9BURK</name>
<reference evidence="2 3" key="1">
    <citation type="submission" date="2018-05" db="EMBL/GenBank/DDBJ databases">
        <title>Genomic Encyclopedia of Type Strains, Phase IV (KMG-V): Genome sequencing to study the core and pangenomes of soil and plant-associated prokaryotes.</title>
        <authorList>
            <person name="Whitman W."/>
        </authorList>
    </citation>
    <scope>NUCLEOTIDE SEQUENCE [LARGE SCALE GENOMIC DNA]</scope>
    <source>
        <strain evidence="2 3">SIr-6563</strain>
    </source>
</reference>